<evidence type="ECO:0000313" key="1">
    <source>
        <dbReference type="EMBL" id="KAG7048815.1"/>
    </source>
</evidence>
<keyword evidence="2" id="KW-1185">Reference proteome</keyword>
<feature type="non-terminal residue" evidence="1">
    <location>
        <position position="1"/>
    </location>
</feature>
<reference evidence="1" key="1">
    <citation type="submission" date="2021-05" db="EMBL/GenBank/DDBJ databases">
        <title>Comparative genomics of three Colletotrichum scovillei strains and genetic complementation revealed genes involved fungal growth and virulence on chili pepper.</title>
        <authorList>
            <person name="Hsieh D.-K."/>
            <person name="Chuang S.-C."/>
            <person name="Chen C.-Y."/>
            <person name="Chao Y.-T."/>
            <person name="Lu M.-Y.J."/>
            <person name="Lee M.-H."/>
            <person name="Shih M.-C."/>
        </authorList>
    </citation>
    <scope>NUCLEOTIDE SEQUENCE</scope>
    <source>
        <strain evidence="1">Coll-153</strain>
    </source>
</reference>
<evidence type="ECO:0000313" key="2">
    <source>
        <dbReference type="Proteomes" id="UP000699042"/>
    </source>
</evidence>
<proteinExistence type="predicted"/>
<protein>
    <submittedName>
        <fullName evidence="1">Uncharacterized protein</fullName>
    </submittedName>
</protein>
<sequence>FIHLVYGSLFSNACNSARRKAMHQPAASLMPGENVGTNAV</sequence>
<name>A0A9P7R4Y1_9PEZI</name>
<comment type="caution">
    <text evidence="1">The sequence shown here is derived from an EMBL/GenBank/DDBJ whole genome shotgun (WGS) entry which is preliminary data.</text>
</comment>
<dbReference type="EMBL" id="JAESDN010000006">
    <property type="protein sequence ID" value="KAG7048815.1"/>
    <property type="molecule type" value="Genomic_DNA"/>
</dbReference>
<organism evidence="1 2">
    <name type="scientific">Colletotrichum scovillei</name>
    <dbReference type="NCBI Taxonomy" id="1209932"/>
    <lineage>
        <taxon>Eukaryota</taxon>
        <taxon>Fungi</taxon>
        <taxon>Dikarya</taxon>
        <taxon>Ascomycota</taxon>
        <taxon>Pezizomycotina</taxon>
        <taxon>Sordariomycetes</taxon>
        <taxon>Hypocreomycetidae</taxon>
        <taxon>Glomerellales</taxon>
        <taxon>Glomerellaceae</taxon>
        <taxon>Colletotrichum</taxon>
        <taxon>Colletotrichum acutatum species complex</taxon>
    </lineage>
</organism>
<dbReference type="Proteomes" id="UP000699042">
    <property type="component" value="Unassembled WGS sequence"/>
</dbReference>
<dbReference type="AlphaFoldDB" id="A0A9P7R4Y1"/>
<gene>
    <name evidence="1" type="ORF">JMJ77_014445</name>
</gene>
<accession>A0A9P7R4Y1</accession>